<evidence type="ECO:0000256" key="2">
    <source>
        <dbReference type="SAM" id="Phobius"/>
    </source>
</evidence>
<evidence type="ECO:0000256" key="1">
    <source>
        <dbReference type="SAM" id="MobiDB-lite"/>
    </source>
</evidence>
<dbReference type="InterPro" id="IPR016181">
    <property type="entry name" value="Acyl_CoA_acyltransferase"/>
</dbReference>
<dbReference type="EMBL" id="JAPDRK010000019">
    <property type="protein sequence ID" value="KAJ9604483.1"/>
    <property type="molecule type" value="Genomic_DNA"/>
</dbReference>
<sequence>MADKDISLPSEAESSDPLATLPELTTKPAASEDDKVEALHLIADSVAQQRQLASSAIIFHPVTLGVLVLFFGLTYQYFYRGALSDWGIIGTTSAGILMAVLISVRWMTGGYIFEAERVGTWKWLDDGREGADSGIVGSQDEILLTRFGDEIIGTIVVRGIRESSASSGKTRKNAPTTGVIRAWTVQRRYRRKGIGQGLLEEAIALCQSKGWLGPEFADDHANSAKIIHPTFSGGFKKRERQARETLQRVIEEQGGVAAGKKAKR</sequence>
<protein>
    <recommendedName>
        <fullName evidence="3">N-acetyltransferase domain-containing protein</fullName>
    </recommendedName>
</protein>
<dbReference type="Gene3D" id="3.40.630.30">
    <property type="match status" value="1"/>
</dbReference>
<comment type="caution">
    <text evidence="4">The sequence shown here is derived from an EMBL/GenBank/DDBJ whole genome shotgun (WGS) entry which is preliminary data.</text>
</comment>
<feature type="region of interest" description="Disordered" evidence="1">
    <location>
        <begin position="1"/>
        <end position="22"/>
    </location>
</feature>
<feature type="transmembrane region" description="Helical" evidence="2">
    <location>
        <begin position="84"/>
        <end position="104"/>
    </location>
</feature>
<organism evidence="4 5">
    <name type="scientific">Cladophialophora chaetospira</name>
    <dbReference type="NCBI Taxonomy" id="386627"/>
    <lineage>
        <taxon>Eukaryota</taxon>
        <taxon>Fungi</taxon>
        <taxon>Dikarya</taxon>
        <taxon>Ascomycota</taxon>
        <taxon>Pezizomycotina</taxon>
        <taxon>Eurotiomycetes</taxon>
        <taxon>Chaetothyriomycetidae</taxon>
        <taxon>Chaetothyriales</taxon>
        <taxon>Herpotrichiellaceae</taxon>
        <taxon>Cladophialophora</taxon>
    </lineage>
</organism>
<keyword evidence="2" id="KW-0812">Transmembrane</keyword>
<proteinExistence type="predicted"/>
<evidence type="ECO:0000313" key="5">
    <source>
        <dbReference type="Proteomes" id="UP001172673"/>
    </source>
</evidence>
<dbReference type="InterPro" id="IPR000182">
    <property type="entry name" value="GNAT_dom"/>
</dbReference>
<evidence type="ECO:0000259" key="3">
    <source>
        <dbReference type="PROSITE" id="PS51186"/>
    </source>
</evidence>
<dbReference type="PROSITE" id="PS51186">
    <property type="entry name" value="GNAT"/>
    <property type="match status" value="1"/>
</dbReference>
<keyword evidence="2" id="KW-0472">Membrane</keyword>
<dbReference type="CDD" id="cd04301">
    <property type="entry name" value="NAT_SF"/>
    <property type="match status" value="1"/>
</dbReference>
<reference evidence="4" key="1">
    <citation type="submission" date="2022-10" db="EMBL/GenBank/DDBJ databases">
        <title>Culturing micro-colonial fungi from biological soil crusts in the Mojave desert and describing Neophaeococcomyces mojavensis, and introducing the new genera and species Taxawa tesnikishii.</title>
        <authorList>
            <person name="Kurbessoian T."/>
            <person name="Stajich J.E."/>
        </authorList>
    </citation>
    <scope>NUCLEOTIDE SEQUENCE</scope>
    <source>
        <strain evidence="4">TK_41</strain>
    </source>
</reference>
<feature type="transmembrane region" description="Helical" evidence="2">
    <location>
        <begin position="57"/>
        <end position="78"/>
    </location>
</feature>
<dbReference type="SUPFAM" id="SSF55729">
    <property type="entry name" value="Acyl-CoA N-acyltransferases (Nat)"/>
    <property type="match status" value="1"/>
</dbReference>
<evidence type="ECO:0000313" key="4">
    <source>
        <dbReference type="EMBL" id="KAJ9604483.1"/>
    </source>
</evidence>
<accession>A0AA38X0G7</accession>
<dbReference type="Proteomes" id="UP001172673">
    <property type="component" value="Unassembled WGS sequence"/>
</dbReference>
<dbReference type="Pfam" id="PF00583">
    <property type="entry name" value="Acetyltransf_1"/>
    <property type="match status" value="1"/>
</dbReference>
<keyword evidence="2" id="KW-1133">Transmembrane helix</keyword>
<keyword evidence="5" id="KW-1185">Reference proteome</keyword>
<dbReference type="GO" id="GO:0016747">
    <property type="term" value="F:acyltransferase activity, transferring groups other than amino-acyl groups"/>
    <property type="evidence" value="ECO:0007669"/>
    <property type="project" value="InterPro"/>
</dbReference>
<feature type="domain" description="N-acetyltransferase" evidence="3">
    <location>
        <begin position="107"/>
        <end position="263"/>
    </location>
</feature>
<gene>
    <name evidence="4" type="ORF">H2200_011319</name>
</gene>
<name>A0AA38X0G7_9EURO</name>
<dbReference type="AlphaFoldDB" id="A0AA38X0G7"/>